<dbReference type="EMBL" id="CM039439">
    <property type="protein sequence ID" value="KAI4296065.1"/>
    <property type="molecule type" value="Genomic_DNA"/>
</dbReference>
<gene>
    <name evidence="1" type="ORF">L6164_036055</name>
</gene>
<evidence type="ECO:0000313" key="1">
    <source>
        <dbReference type="EMBL" id="KAI4296065.1"/>
    </source>
</evidence>
<evidence type="ECO:0000313" key="2">
    <source>
        <dbReference type="Proteomes" id="UP000828941"/>
    </source>
</evidence>
<name>A0ACB9KFT4_BAUVA</name>
<reference evidence="1 2" key="1">
    <citation type="journal article" date="2022" name="DNA Res.">
        <title>Chromosomal-level genome assembly of the orchid tree Bauhinia variegata (Leguminosae; Cercidoideae) supports the allotetraploid origin hypothesis of Bauhinia.</title>
        <authorList>
            <person name="Zhong Y."/>
            <person name="Chen Y."/>
            <person name="Zheng D."/>
            <person name="Pang J."/>
            <person name="Liu Y."/>
            <person name="Luo S."/>
            <person name="Meng S."/>
            <person name="Qian L."/>
            <person name="Wei D."/>
            <person name="Dai S."/>
            <person name="Zhou R."/>
        </authorList>
    </citation>
    <scope>NUCLEOTIDE SEQUENCE [LARGE SCALE GENOMIC DNA]</scope>
    <source>
        <strain evidence="1">BV-YZ2020</strain>
    </source>
</reference>
<accession>A0ACB9KFT4</accession>
<sequence>MSEETGECLDYECDEEISSCTCIGFKKNQVFDYSYETTEELFEINLNKLPLDTIREDCESSVFSLDFHSGKDSVYVAVGDGESSMDALSWALNHVVTPSTSVILVHVFPVIKLIPSPLGKIPRIHVSPEYINMYLTQEKGKRKVLLKKLIDLCLASEVKVEMMLIEGDNVAKAIVDLVTNLDIRKLFIGTTKSNLSKTGSRRRSTIAGKVLKNAPETCDVKIICEGKEVIDQVINLASASTRSSDSSSSKSSQEEDKVGGLVPFMRFFPKSTWLFRPRFL</sequence>
<keyword evidence="2" id="KW-1185">Reference proteome</keyword>
<dbReference type="Proteomes" id="UP000828941">
    <property type="component" value="Chromosome 14"/>
</dbReference>
<comment type="caution">
    <text evidence="1">The sequence shown here is derived from an EMBL/GenBank/DDBJ whole genome shotgun (WGS) entry which is preliminary data.</text>
</comment>
<protein>
    <submittedName>
        <fullName evidence="1">Uncharacterized protein</fullName>
    </submittedName>
</protein>
<organism evidence="1 2">
    <name type="scientific">Bauhinia variegata</name>
    <name type="common">Purple orchid tree</name>
    <name type="synonym">Phanera variegata</name>
    <dbReference type="NCBI Taxonomy" id="167791"/>
    <lineage>
        <taxon>Eukaryota</taxon>
        <taxon>Viridiplantae</taxon>
        <taxon>Streptophyta</taxon>
        <taxon>Embryophyta</taxon>
        <taxon>Tracheophyta</taxon>
        <taxon>Spermatophyta</taxon>
        <taxon>Magnoliopsida</taxon>
        <taxon>eudicotyledons</taxon>
        <taxon>Gunneridae</taxon>
        <taxon>Pentapetalae</taxon>
        <taxon>rosids</taxon>
        <taxon>fabids</taxon>
        <taxon>Fabales</taxon>
        <taxon>Fabaceae</taxon>
        <taxon>Cercidoideae</taxon>
        <taxon>Cercideae</taxon>
        <taxon>Bauhiniinae</taxon>
        <taxon>Bauhinia</taxon>
    </lineage>
</organism>
<proteinExistence type="predicted"/>